<sequence length="232" mass="25753">MARRLEKFLMNQIDPETKAKLNEKLKKFPDVANISESSKNGLDNRGGAANPVLFWICKIIVSDFAAKTAIAGAIGATIWGSTADEAAGALAKYGAAILNAPGNKFRKLFNKLKGIEHHERDIREIILDKSLTVSDKLELLQIKVEQAIRELKGPRRVRFILFVISTLLFLFGGGALFEAGNLVTFSALLERLRAFLGVESTEEDLKNALIEVYREYNAPLPEEIKQVIQNLD</sequence>
<keyword evidence="2" id="KW-0934">Plastid</keyword>
<dbReference type="EMBL" id="MW971520">
    <property type="protein sequence ID" value="QXE46094.1"/>
    <property type="molecule type" value="Genomic_DNA"/>
</dbReference>
<evidence type="ECO:0000313" key="4">
    <source>
        <dbReference type="Proteomes" id="UP000693970"/>
    </source>
</evidence>
<organism evidence="2 4">
    <name type="scientific">Nitzschia inconspicua</name>
    <dbReference type="NCBI Taxonomy" id="303405"/>
    <lineage>
        <taxon>Eukaryota</taxon>
        <taxon>Sar</taxon>
        <taxon>Stramenopiles</taxon>
        <taxon>Ochrophyta</taxon>
        <taxon>Bacillariophyta</taxon>
        <taxon>Bacillariophyceae</taxon>
        <taxon>Bacillariophycidae</taxon>
        <taxon>Bacillariales</taxon>
        <taxon>Bacillariaceae</taxon>
        <taxon>Nitzschia</taxon>
    </lineage>
</organism>
<keyword evidence="1" id="KW-0812">Transmembrane</keyword>
<dbReference type="Proteomes" id="UP000693970">
    <property type="component" value="Plastid Pltd"/>
</dbReference>
<proteinExistence type="predicted"/>
<geneLocation type="plastid" evidence="2"/>
<evidence type="ECO:0000256" key="1">
    <source>
        <dbReference type="SAM" id="Phobius"/>
    </source>
</evidence>
<keyword evidence="4" id="KW-1185">Reference proteome</keyword>
<protein>
    <submittedName>
        <fullName evidence="2">Uncharacterized protein</fullName>
    </submittedName>
</protein>
<dbReference type="AlphaFoldDB" id="A0A8H2SI34"/>
<feature type="transmembrane region" description="Helical" evidence="1">
    <location>
        <begin position="159"/>
        <end position="177"/>
    </location>
</feature>
<keyword evidence="1" id="KW-0472">Membrane</keyword>
<accession>A0A8H2SI34</accession>
<name>A0A8H2SI34_9STRA</name>
<evidence type="ECO:0000313" key="3">
    <source>
        <dbReference type="EMBL" id="QXE46156.1"/>
    </source>
</evidence>
<dbReference type="EMBL" id="MW971520">
    <property type="protein sequence ID" value="QXE46156.1"/>
    <property type="molecule type" value="Genomic_DNA"/>
</dbReference>
<gene>
    <name evidence="2" type="ORF">IV203_000016</name>
    <name evidence="3" type="ORF">IV203_000078</name>
</gene>
<keyword evidence="1" id="KW-1133">Transmembrane helix</keyword>
<reference evidence="2" key="1">
    <citation type="journal article" date="2021" name="Sci. Rep.">
        <title>Diploid genomic architecture of Nitzschia inconspicua, an elite biomass production diatom.</title>
        <authorList>
            <person name="Oliver A."/>
            <person name="Podell S."/>
            <person name="Pinowska A."/>
            <person name="Traller J.C."/>
            <person name="Smith S.R."/>
            <person name="McClure R."/>
            <person name="Beliaev A."/>
            <person name="Bohutskyi P."/>
            <person name="Hill E.A."/>
            <person name="Rabines A."/>
            <person name="Zheng H."/>
            <person name="Allen L.Z."/>
            <person name="Kuo A."/>
            <person name="Grigoriev I.V."/>
            <person name="Allen A.E."/>
            <person name="Hazlebeck D."/>
            <person name="Allen E.E."/>
        </authorList>
    </citation>
    <scope>NUCLEOTIDE SEQUENCE</scope>
    <source>
        <strain evidence="2">Hildebrandi</strain>
    </source>
</reference>
<evidence type="ECO:0000313" key="2">
    <source>
        <dbReference type="EMBL" id="QXE46094.1"/>
    </source>
</evidence>